<dbReference type="PIRSF" id="PIRSF006621">
    <property type="entry name" value="Dus"/>
    <property type="match status" value="1"/>
</dbReference>
<proteinExistence type="inferred from homology"/>
<dbReference type="PANTHER" id="PTHR45846:SF1">
    <property type="entry name" value="TRNA-DIHYDROURIDINE(47) SYNTHASE [NAD(P)(+)]-LIKE"/>
    <property type="match status" value="1"/>
</dbReference>
<dbReference type="GO" id="GO:0050660">
    <property type="term" value="F:flavin adenine dinucleotide binding"/>
    <property type="evidence" value="ECO:0007669"/>
    <property type="project" value="InterPro"/>
</dbReference>
<evidence type="ECO:0000256" key="12">
    <source>
        <dbReference type="PIRNR" id="PIRNR006621"/>
    </source>
</evidence>
<evidence type="ECO:0000256" key="4">
    <source>
        <dbReference type="ARBA" id="ARBA00022630"/>
    </source>
</evidence>
<dbReference type="GO" id="GO:0000049">
    <property type="term" value="F:tRNA binding"/>
    <property type="evidence" value="ECO:0007669"/>
    <property type="project" value="UniProtKB-KW"/>
</dbReference>
<comment type="similarity">
    <text evidence="12">Belongs to the dus family.</text>
</comment>
<keyword evidence="14" id="KW-0547">Nucleotide-binding</keyword>
<dbReference type="PROSITE" id="PS01136">
    <property type="entry name" value="UPF0034"/>
    <property type="match status" value="1"/>
</dbReference>
<dbReference type="InterPro" id="IPR035587">
    <property type="entry name" value="DUS-like_FMN-bd"/>
</dbReference>
<dbReference type="Proteomes" id="UP000673975">
    <property type="component" value="Unassembled WGS sequence"/>
</dbReference>
<keyword evidence="8" id="KW-0694">RNA-binding</keyword>
<keyword evidence="4 12" id="KW-0285">Flavoprotein</keyword>
<dbReference type="InterPro" id="IPR018517">
    <property type="entry name" value="tRNA_hU_synthase_CS"/>
</dbReference>
<dbReference type="AlphaFoldDB" id="A0A8J7UVF1"/>
<evidence type="ECO:0000256" key="14">
    <source>
        <dbReference type="PIRSR" id="PIRSR006621-2"/>
    </source>
</evidence>
<dbReference type="Pfam" id="PF01207">
    <property type="entry name" value="Dus"/>
    <property type="match status" value="1"/>
</dbReference>
<feature type="active site" description="Proton donor" evidence="13">
    <location>
        <position position="100"/>
    </location>
</feature>
<comment type="caution">
    <text evidence="16">The sequence shown here is derived from an EMBL/GenBank/DDBJ whole genome shotgun (WGS) entry which is preliminary data.</text>
</comment>
<keyword evidence="17" id="KW-1185">Reference proteome</keyword>
<feature type="domain" description="DUS-like FMN-binding" evidence="15">
    <location>
        <begin position="14"/>
        <end position="310"/>
    </location>
</feature>
<keyword evidence="5 12" id="KW-0288">FMN</keyword>
<dbReference type="Gene3D" id="3.20.20.70">
    <property type="entry name" value="Aldolase class I"/>
    <property type="match status" value="1"/>
</dbReference>
<evidence type="ECO:0000256" key="6">
    <source>
        <dbReference type="ARBA" id="ARBA00022694"/>
    </source>
</evidence>
<dbReference type="PANTHER" id="PTHR45846">
    <property type="entry name" value="TRNA-DIHYDROURIDINE(47) SYNTHASE [NAD(P)(+)]-LIKE"/>
    <property type="match status" value="1"/>
</dbReference>
<feature type="binding site" evidence="14">
    <location>
        <position position="139"/>
    </location>
    <ligand>
        <name>FMN</name>
        <dbReference type="ChEBI" id="CHEBI:58210"/>
    </ligand>
</feature>
<dbReference type="SUPFAM" id="SSF51395">
    <property type="entry name" value="FMN-linked oxidoreductases"/>
    <property type="match status" value="1"/>
</dbReference>
<comment type="catalytic activity">
    <reaction evidence="11">
        <text>a 5,6-dihydrouridine in tRNA + NAD(+) = a uridine in tRNA + NADH + H(+)</text>
        <dbReference type="Rhea" id="RHEA:54452"/>
        <dbReference type="Rhea" id="RHEA-COMP:13339"/>
        <dbReference type="Rhea" id="RHEA-COMP:13887"/>
        <dbReference type="ChEBI" id="CHEBI:15378"/>
        <dbReference type="ChEBI" id="CHEBI:57540"/>
        <dbReference type="ChEBI" id="CHEBI:57945"/>
        <dbReference type="ChEBI" id="CHEBI:65315"/>
        <dbReference type="ChEBI" id="CHEBI:74443"/>
    </reaction>
</comment>
<dbReference type="RefSeq" id="WP_210510045.1">
    <property type="nucleotide sequence ID" value="NZ_JAFIDN010000001.1"/>
</dbReference>
<evidence type="ECO:0000313" key="16">
    <source>
        <dbReference type="EMBL" id="MBP3191109.1"/>
    </source>
</evidence>
<protein>
    <recommendedName>
        <fullName evidence="12">tRNA-dihydrouridine synthase</fullName>
        <ecNumber evidence="12">1.3.1.-</ecNumber>
    </recommendedName>
</protein>
<evidence type="ECO:0000256" key="2">
    <source>
        <dbReference type="ARBA" id="ARBA00002790"/>
    </source>
</evidence>
<evidence type="ECO:0000256" key="10">
    <source>
        <dbReference type="ARBA" id="ARBA00048205"/>
    </source>
</evidence>
<keyword evidence="3" id="KW-0820">tRNA-binding</keyword>
<evidence type="ECO:0000259" key="15">
    <source>
        <dbReference type="Pfam" id="PF01207"/>
    </source>
</evidence>
<dbReference type="GO" id="GO:0017150">
    <property type="term" value="F:tRNA dihydrouridine synthase activity"/>
    <property type="evidence" value="ECO:0007669"/>
    <property type="project" value="InterPro"/>
</dbReference>
<organism evidence="16 17">
    <name type="scientific">Natronogracilivirga saccharolytica</name>
    <dbReference type="NCBI Taxonomy" id="2812953"/>
    <lineage>
        <taxon>Bacteria</taxon>
        <taxon>Pseudomonadati</taxon>
        <taxon>Balneolota</taxon>
        <taxon>Balneolia</taxon>
        <taxon>Balneolales</taxon>
        <taxon>Cyclonatronaceae</taxon>
        <taxon>Natronogracilivirga</taxon>
    </lineage>
</organism>
<evidence type="ECO:0000256" key="7">
    <source>
        <dbReference type="ARBA" id="ARBA00022857"/>
    </source>
</evidence>
<evidence type="ECO:0000256" key="8">
    <source>
        <dbReference type="ARBA" id="ARBA00022884"/>
    </source>
</evidence>
<dbReference type="InterPro" id="IPR013785">
    <property type="entry name" value="Aldolase_TIM"/>
</dbReference>
<sequence>MLPVLQNDSRCVVLAPMEDVSDSPFRQMCRNMGADLVYTEFISSEAMIRDSDASRHKMAFEESERPLGIQIFGGREEAMHGAARVAEANNPDLIDINFGCPVYKVVKKNAGSACLRDLGMMERMAGTVVDATHLPVTVKTRLGWDDKTIRIREVALMLQSAGIRSLTVHARTRSQGYKGEARWEYFKYLKDTPGLHIPVIANGDILTPQDARYLFEETGVDGVMIGRAAIGYPWIFRDIHHYMDTGELLPPPSLEERMKMCAEQLRASVDHHGERYGVIMMKKHYGNYLKGIRNGKKLRMEIMEKDRMDDIIELLMNFSEEPSGTVVAV</sequence>
<evidence type="ECO:0000313" key="17">
    <source>
        <dbReference type="Proteomes" id="UP000673975"/>
    </source>
</evidence>
<evidence type="ECO:0000256" key="5">
    <source>
        <dbReference type="ARBA" id="ARBA00022643"/>
    </source>
</evidence>
<evidence type="ECO:0000256" key="9">
    <source>
        <dbReference type="ARBA" id="ARBA00023002"/>
    </source>
</evidence>
<feature type="binding site" evidence="14">
    <location>
        <begin position="226"/>
        <end position="227"/>
    </location>
    <ligand>
        <name>FMN</name>
        <dbReference type="ChEBI" id="CHEBI:58210"/>
    </ligand>
</feature>
<dbReference type="EMBL" id="JAFIDN010000001">
    <property type="protein sequence ID" value="MBP3191109.1"/>
    <property type="molecule type" value="Genomic_DNA"/>
</dbReference>
<keyword evidence="9 12" id="KW-0560">Oxidoreductase</keyword>
<dbReference type="InterPro" id="IPR001269">
    <property type="entry name" value="DUS_fam"/>
</dbReference>
<dbReference type="InterPro" id="IPR024036">
    <property type="entry name" value="tRNA-dHydroUridine_Synthase_C"/>
</dbReference>
<feature type="binding site" evidence="14">
    <location>
        <position position="70"/>
    </location>
    <ligand>
        <name>FMN</name>
        <dbReference type="ChEBI" id="CHEBI:58210"/>
    </ligand>
</feature>
<dbReference type="NCBIfam" id="TIGR00737">
    <property type="entry name" value="nifR3_yhdG"/>
    <property type="match status" value="1"/>
</dbReference>
<accession>A0A8J7UVF1</accession>
<feature type="binding site" evidence="14">
    <location>
        <position position="169"/>
    </location>
    <ligand>
        <name>FMN</name>
        <dbReference type="ChEBI" id="CHEBI:58210"/>
    </ligand>
</feature>
<comment type="function">
    <text evidence="2 12">Catalyzes the synthesis of 5,6-dihydrouridine (D), a modified base found in the D-loop of most tRNAs, via the reduction of the C5-C6 double bond in target uridines.</text>
</comment>
<evidence type="ECO:0000256" key="1">
    <source>
        <dbReference type="ARBA" id="ARBA00001917"/>
    </source>
</evidence>
<dbReference type="InterPro" id="IPR004652">
    <property type="entry name" value="DusB-like"/>
</dbReference>
<name>A0A8J7UVF1_9BACT</name>
<reference evidence="16" key="1">
    <citation type="submission" date="2021-02" db="EMBL/GenBank/DDBJ databases">
        <title>Natronogracilivirga saccharolytica gen. nov. sp. nov. a new anaerobic, haloalkiliphilic carbohydrate-fermenting bacterium from soda lake and proposing of Cyclonatronumiaceae fam. nov. in the phylum Balneolaeota.</title>
        <authorList>
            <person name="Zhilina T.N."/>
            <person name="Sorokin D.Y."/>
            <person name="Zavarzina D.G."/>
            <person name="Toshchakov S.V."/>
            <person name="Kublanov I.V."/>
        </authorList>
    </citation>
    <scope>NUCLEOTIDE SEQUENCE</scope>
    <source>
        <strain evidence="16">Z-1702</strain>
    </source>
</reference>
<keyword evidence="7" id="KW-0521">NADP</keyword>
<comment type="cofactor">
    <cofactor evidence="1 12 14">
        <name>FMN</name>
        <dbReference type="ChEBI" id="CHEBI:58210"/>
    </cofactor>
</comment>
<keyword evidence="6 12" id="KW-0819">tRNA processing</keyword>
<evidence type="ECO:0000256" key="11">
    <source>
        <dbReference type="ARBA" id="ARBA00048802"/>
    </source>
</evidence>
<dbReference type="Gene3D" id="1.10.1200.80">
    <property type="entry name" value="Putative flavin oxidoreducatase, domain 2"/>
    <property type="match status" value="1"/>
</dbReference>
<dbReference type="CDD" id="cd02801">
    <property type="entry name" value="DUS_like_FMN"/>
    <property type="match status" value="1"/>
</dbReference>
<dbReference type="EC" id="1.3.1.-" evidence="12"/>
<evidence type="ECO:0000256" key="3">
    <source>
        <dbReference type="ARBA" id="ARBA00022555"/>
    </source>
</evidence>
<comment type="catalytic activity">
    <reaction evidence="10">
        <text>a 5,6-dihydrouridine in tRNA + NADP(+) = a uridine in tRNA + NADPH + H(+)</text>
        <dbReference type="Rhea" id="RHEA:23624"/>
        <dbReference type="Rhea" id="RHEA-COMP:13339"/>
        <dbReference type="Rhea" id="RHEA-COMP:13887"/>
        <dbReference type="ChEBI" id="CHEBI:15378"/>
        <dbReference type="ChEBI" id="CHEBI:57783"/>
        <dbReference type="ChEBI" id="CHEBI:58349"/>
        <dbReference type="ChEBI" id="CHEBI:65315"/>
        <dbReference type="ChEBI" id="CHEBI:74443"/>
    </reaction>
</comment>
<gene>
    <name evidence="16" type="primary">dusB</name>
    <name evidence="16" type="ORF">NATSA_00385</name>
</gene>
<evidence type="ECO:0000256" key="13">
    <source>
        <dbReference type="PIRSR" id="PIRSR006621-1"/>
    </source>
</evidence>